<feature type="transmembrane region" description="Helical" evidence="1">
    <location>
        <begin position="12"/>
        <end position="30"/>
    </location>
</feature>
<organism evidence="2 3">
    <name type="scientific">Meiothermus luteus</name>
    <dbReference type="NCBI Taxonomy" id="2026184"/>
    <lineage>
        <taxon>Bacteria</taxon>
        <taxon>Thermotogati</taxon>
        <taxon>Deinococcota</taxon>
        <taxon>Deinococci</taxon>
        <taxon>Thermales</taxon>
        <taxon>Thermaceae</taxon>
        <taxon>Meiothermus</taxon>
    </lineage>
</organism>
<accession>A0A399EH40</accession>
<keyword evidence="1" id="KW-1133">Transmembrane helix</keyword>
<protein>
    <recommendedName>
        <fullName evidence="4">Branched-chain amino acid transport system / permease component</fullName>
    </recommendedName>
</protein>
<name>A0A399EH40_9DEIN</name>
<proteinExistence type="predicted"/>
<evidence type="ECO:0000313" key="3">
    <source>
        <dbReference type="Proteomes" id="UP000265800"/>
    </source>
</evidence>
<gene>
    <name evidence="2" type="ORF">Mlute_02480</name>
</gene>
<dbReference type="EMBL" id="QWKZ01000108">
    <property type="protein sequence ID" value="RIH82459.1"/>
    <property type="molecule type" value="Genomic_DNA"/>
</dbReference>
<dbReference type="AlphaFoldDB" id="A0A399EH40"/>
<evidence type="ECO:0008006" key="4">
    <source>
        <dbReference type="Google" id="ProtNLM"/>
    </source>
</evidence>
<keyword evidence="3" id="KW-1185">Reference proteome</keyword>
<keyword evidence="1" id="KW-0472">Membrane</keyword>
<sequence>MGLVDGFGRLFLPQVAMFLIFALMALVLALKPEGLLGRRLA</sequence>
<comment type="caution">
    <text evidence="2">The sequence shown here is derived from an EMBL/GenBank/DDBJ whole genome shotgun (WGS) entry which is preliminary data.</text>
</comment>
<dbReference type="Proteomes" id="UP000265800">
    <property type="component" value="Unassembled WGS sequence"/>
</dbReference>
<evidence type="ECO:0000313" key="2">
    <source>
        <dbReference type="EMBL" id="RIH82459.1"/>
    </source>
</evidence>
<reference evidence="2 3" key="1">
    <citation type="submission" date="2018-08" db="EMBL/GenBank/DDBJ databases">
        <title>Meiothermus luteus KCTC 52599 genome sequencing project.</title>
        <authorList>
            <person name="Da Costa M.S."/>
            <person name="Albuquerque L."/>
            <person name="Raposo P."/>
            <person name="Froufe H.J.C."/>
            <person name="Barroso C.S."/>
            <person name="Egas C."/>
        </authorList>
    </citation>
    <scope>NUCLEOTIDE SEQUENCE [LARGE SCALE GENOMIC DNA]</scope>
    <source>
        <strain evidence="2 3">KCTC 52599</strain>
    </source>
</reference>
<evidence type="ECO:0000256" key="1">
    <source>
        <dbReference type="SAM" id="Phobius"/>
    </source>
</evidence>
<keyword evidence="1" id="KW-0812">Transmembrane</keyword>